<accession>A0A498LJ93</accession>
<keyword evidence="3" id="KW-1185">Reference proteome</keyword>
<gene>
    <name evidence="2" type="ORF">ROHU_012301</name>
</gene>
<dbReference type="EMBL" id="QBIY01013359">
    <property type="protein sequence ID" value="RXN06704.1"/>
    <property type="molecule type" value="Genomic_DNA"/>
</dbReference>
<sequence>MKSSFAEHKPYISSVGALLPYSPRTSPTGFEGIAVMSGTSAAAQSQHPGDSPEIRFRGSSRNIPVKGTDDECDSTTLKQAKCKNIMKAKTALALKAMAGNKEKVNVSPITGANNANVNSRLKAA</sequence>
<name>A0A498LJ93_LABRO</name>
<evidence type="ECO:0000313" key="2">
    <source>
        <dbReference type="EMBL" id="RXN06704.1"/>
    </source>
</evidence>
<feature type="compositionally biased region" description="Polar residues" evidence="1">
    <location>
        <begin position="39"/>
        <end position="48"/>
    </location>
</feature>
<proteinExistence type="predicted"/>
<protein>
    <submittedName>
        <fullName evidence="2">Uncharacterized protein</fullName>
    </submittedName>
</protein>
<dbReference type="Proteomes" id="UP000290572">
    <property type="component" value="Unassembled WGS sequence"/>
</dbReference>
<evidence type="ECO:0000313" key="3">
    <source>
        <dbReference type="Proteomes" id="UP000290572"/>
    </source>
</evidence>
<dbReference type="AlphaFoldDB" id="A0A498LJ93"/>
<reference evidence="2 3" key="1">
    <citation type="submission" date="2018-03" db="EMBL/GenBank/DDBJ databases">
        <title>Draft genome sequence of Rohu Carp (Labeo rohita).</title>
        <authorList>
            <person name="Das P."/>
            <person name="Kushwaha B."/>
            <person name="Joshi C.G."/>
            <person name="Kumar D."/>
            <person name="Nagpure N.S."/>
            <person name="Sahoo L."/>
            <person name="Das S.P."/>
            <person name="Bit A."/>
            <person name="Patnaik S."/>
            <person name="Meher P.K."/>
            <person name="Jayasankar P."/>
            <person name="Koringa P.G."/>
            <person name="Patel N.V."/>
            <person name="Hinsu A.T."/>
            <person name="Kumar R."/>
            <person name="Pandey M."/>
            <person name="Agarwal S."/>
            <person name="Srivastava S."/>
            <person name="Singh M."/>
            <person name="Iquebal M.A."/>
            <person name="Jaiswal S."/>
            <person name="Angadi U.B."/>
            <person name="Kumar N."/>
            <person name="Raza M."/>
            <person name="Shah T.M."/>
            <person name="Rai A."/>
            <person name="Jena J.K."/>
        </authorList>
    </citation>
    <scope>NUCLEOTIDE SEQUENCE [LARGE SCALE GENOMIC DNA]</scope>
    <source>
        <strain evidence="2">DASCIFA01</strain>
        <tissue evidence="2">Testis</tissue>
    </source>
</reference>
<organism evidence="2 3">
    <name type="scientific">Labeo rohita</name>
    <name type="common">Indian major carp</name>
    <name type="synonym">Cyprinus rohita</name>
    <dbReference type="NCBI Taxonomy" id="84645"/>
    <lineage>
        <taxon>Eukaryota</taxon>
        <taxon>Metazoa</taxon>
        <taxon>Chordata</taxon>
        <taxon>Craniata</taxon>
        <taxon>Vertebrata</taxon>
        <taxon>Euteleostomi</taxon>
        <taxon>Actinopterygii</taxon>
        <taxon>Neopterygii</taxon>
        <taxon>Teleostei</taxon>
        <taxon>Ostariophysi</taxon>
        <taxon>Cypriniformes</taxon>
        <taxon>Cyprinidae</taxon>
        <taxon>Labeoninae</taxon>
        <taxon>Labeonini</taxon>
        <taxon>Labeo</taxon>
    </lineage>
</organism>
<feature type="region of interest" description="Disordered" evidence="1">
    <location>
        <begin position="39"/>
        <end position="73"/>
    </location>
</feature>
<evidence type="ECO:0000256" key="1">
    <source>
        <dbReference type="SAM" id="MobiDB-lite"/>
    </source>
</evidence>
<comment type="caution">
    <text evidence="2">The sequence shown here is derived from an EMBL/GenBank/DDBJ whole genome shotgun (WGS) entry which is preliminary data.</text>
</comment>